<keyword evidence="2" id="KW-1185">Reference proteome</keyword>
<dbReference type="OrthoDB" id="3789535at2"/>
<dbReference type="Proteomes" id="UP000283644">
    <property type="component" value="Unassembled WGS sequence"/>
</dbReference>
<sequence>MITPPAGLTGDVYDESPDFVYTVSLLAALEGAAGQEDHRAALPHLGMARAELVDYGQRRPTHYVDVYVDDFRAGLAELEERLTAMLTTSQVHQQSLRLEAARRLLRCGITAAGVETDR</sequence>
<dbReference type="RefSeq" id="WP_118922014.1">
    <property type="nucleotide sequence ID" value="NZ_QXGH01000009.1"/>
</dbReference>
<accession>A0A417Y815</accession>
<reference evidence="1 2" key="1">
    <citation type="submission" date="2018-09" db="EMBL/GenBank/DDBJ databases">
        <title>Genome sequencing of Nocardioides immobilis CCTCC AB 2017083 for comparison to Nocardioides silvaticus.</title>
        <authorList>
            <person name="Li C."/>
            <person name="Wang G."/>
        </authorList>
    </citation>
    <scope>NUCLEOTIDE SEQUENCE [LARGE SCALE GENOMIC DNA]</scope>
    <source>
        <strain evidence="1 2">CCTCC AB 2017083</strain>
    </source>
</reference>
<name>A0A417Y815_9ACTN</name>
<dbReference type="EMBL" id="QXGH01000009">
    <property type="protein sequence ID" value="RHW28606.1"/>
    <property type="molecule type" value="Genomic_DNA"/>
</dbReference>
<organism evidence="1 2">
    <name type="scientific">Nocardioides immobilis</name>
    <dbReference type="NCBI Taxonomy" id="2049295"/>
    <lineage>
        <taxon>Bacteria</taxon>
        <taxon>Bacillati</taxon>
        <taxon>Actinomycetota</taxon>
        <taxon>Actinomycetes</taxon>
        <taxon>Propionibacteriales</taxon>
        <taxon>Nocardioidaceae</taxon>
        <taxon>Nocardioides</taxon>
    </lineage>
</organism>
<gene>
    <name evidence="1" type="ORF">D0Z08_01725</name>
</gene>
<evidence type="ECO:0000313" key="2">
    <source>
        <dbReference type="Proteomes" id="UP000283644"/>
    </source>
</evidence>
<proteinExistence type="predicted"/>
<evidence type="ECO:0000313" key="1">
    <source>
        <dbReference type="EMBL" id="RHW28606.1"/>
    </source>
</evidence>
<dbReference type="AlphaFoldDB" id="A0A417Y815"/>
<comment type="caution">
    <text evidence="1">The sequence shown here is derived from an EMBL/GenBank/DDBJ whole genome shotgun (WGS) entry which is preliminary data.</text>
</comment>
<protein>
    <submittedName>
        <fullName evidence="1">Uncharacterized protein</fullName>
    </submittedName>
</protein>